<accession>A0AAV7UXJ1</accession>
<evidence type="ECO:0000313" key="2">
    <source>
        <dbReference type="Proteomes" id="UP001066276"/>
    </source>
</evidence>
<dbReference type="AlphaFoldDB" id="A0AAV7UXJ1"/>
<keyword evidence="2" id="KW-1185">Reference proteome</keyword>
<comment type="caution">
    <text evidence="1">The sequence shown here is derived from an EMBL/GenBank/DDBJ whole genome shotgun (WGS) entry which is preliminary data.</text>
</comment>
<reference evidence="1" key="1">
    <citation type="journal article" date="2022" name="bioRxiv">
        <title>Sequencing and chromosome-scale assembly of the giantPleurodeles waltlgenome.</title>
        <authorList>
            <person name="Brown T."/>
            <person name="Elewa A."/>
            <person name="Iarovenko S."/>
            <person name="Subramanian E."/>
            <person name="Araus A.J."/>
            <person name="Petzold A."/>
            <person name="Susuki M."/>
            <person name="Suzuki K.-i.T."/>
            <person name="Hayashi T."/>
            <person name="Toyoda A."/>
            <person name="Oliveira C."/>
            <person name="Osipova E."/>
            <person name="Leigh N.D."/>
            <person name="Simon A."/>
            <person name="Yun M.H."/>
        </authorList>
    </citation>
    <scope>NUCLEOTIDE SEQUENCE</scope>
    <source>
        <strain evidence="1">20211129_DDA</strain>
        <tissue evidence="1">Liver</tissue>
    </source>
</reference>
<dbReference type="Proteomes" id="UP001066276">
    <property type="component" value="Chromosome 2_2"/>
</dbReference>
<gene>
    <name evidence="1" type="ORF">NDU88_002511</name>
</gene>
<protein>
    <submittedName>
        <fullName evidence="1">Uncharacterized protein</fullName>
    </submittedName>
</protein>
<proteinExistence type="predicted"/>
<sequence length="153" mass="16533">MPEGTAGVRWGNGRLHWDLDQVSCCCRCTPGLRREREGAATGSRHGQSQKSLGGELFVTLAPGMEEGEWTGSEVGNSDGERTAWVDTIGLGWLVSAGGDADRNCDWAFLPSTTPRTEEHEAEGKTSTASGSIIQARERNLKMVAQRALLKCKK</sequence>
<name>A0AAV7UXJ1_PLEWA</name>
<dbReference type="EMBL" id="JANPWB010000004">
    <property type="protein sequence ID" value="KAJ1193206.1"/>
    <property type="molecule type" value="Genomic_DNA"/>
</dbReference>
<organism evidence="1 2">
    <name type="scientific">Pleurodeles waltl</name>
    <name type="common">Iberian ribbed newt</name>
    <dbReference type="NCBI Taxonomy" id="8319"/>
    <lineage>
        <taxon>Eukaryota</taxon>
        <taxon>Metazoa</taxon>
        <taxon>Chordata</taxon>
        <taxon>Craniata</taxon>
        <taxon>Vertebrata</taxon>
        <taxon>Euteleostomi</taxon>
        <taxon>Amphibia</taxon>
        <taxon>Batrachia</taxon>
        <taxon>Caudata</taxon>
        <taxon>Salamandroidea</taxon>
        <taxon>Salamandridae</taxon>
        <taxon>Pleurodelinae</taxon>
        <taxon>Pleurodeles</taxon>
    </lineage>
</organism>
<evidence type="ECO:0000313" key="1">
    <source>
        <dbReference type="EMBL" id="KAJ1193206.1"/>
    </source>
</evidence>